<keyword evidence="1" id="KW-0812">Transmembrane</keyword>
<feature type="transmembrane region" description="Helical" evidence="1">
    <location>
        <begin position="59"/>
        <end position="78"/>
    </location>
</feature>
<keyword evidence="1" id="KW-1133">Transmembrane helix</keyword>
<dbReference type="EMBL" id="VSSQ01091414">
    <property type="protein sequence ID" value="MPN36977.1"/>
    <property type="molecule type" value="Genomic_DNA"/>
</dbReference>
<reference evidence="2" key="1">
    <citation type="submission" date="2019-08" db="EMBL/GenBank/DDBJ databases">
        <authorList>
            <person name="Kucharzyk K."/>
            <person name="Murdoch R.W."/>
            <person name="Higgins S."/>
            <person name="Loffler F."/>
        </authorList>
    </citation>
    <scope>NUCLEOTIDE SEQUENCE</scope>
</reference>
<organism evidence="2">
    <name type="scientific">bioreactor metagenome</name>
    <dbReference type="NCBI Taxonomy" id="1076179"/>
    <lineage>
        <taxon>unclassified sequences</taxon>
        <taxon>metagenomes</taxon>
        <taxon>ecological metagenomes</taxon>
    </lineage>
</organism>
<evidence type="ECO:0000256" key="1">
    <source>
        <dbReference type="SAM" id="Phobius"/>
    </source>
</evidence>
<keyword evidence="1" id="KW-0472">Membrane</keyword>
<sequence>MLFAVVCDLSVQIFFQFSGFAQFVIEFVLFVFDAFLGFLHFLFSLLNIGIVLRLEFQEFFLGLQMFFLLHGFCLHRGFFYKVFGVFLGIINDEFCL</sequence>
<proteinExistence type="predicted"/>
<accession>A0A645HD72</accession>
<name>A0A645HD72_9ZZZZ</name>
<evidence type="ECO:0000313" key="2">
    <source>
        <dbReference type="EMBL" id="MPN36977.1"/>
    </source>
</evidence>
<comment type="caution">
    <text evidence="2">The sequence shown here is derived from an EMBL/GenBank/DDBJ whole genome shotgun (WGS) entry which is preliminary data.</text>
</comment>
<protein>
    <submittedName>
        <fullName evidence="2">Uncharacterized protein</fullName>
    </submittedName>
</protein>
<feature type="transmembrane region" description="Helical" evidence="1">
    <location>
        <begin position="27"/>
        <end position="52"/>
    </location>
</feature>
<gene>
    <name evidence="2" type="ORF">SDC9_184489</name>
</gene>
<dbReference type="AlphaFoldDB" id="A0A645HD72"/>